<dbReference type="Proteomes" id="UP000188268">
    <property type="component" value="Unassembled WGS sequence"/>
</dbReference>
<sequence length="80" mass="8641">MASRDKKPVKPSSSRASGIRTLSDRNRRSGPDSDSDSMEKTVMRPMIVASLINSHMILIAFSAGPASYEFANKYGVAVGH</sequence>
<comment type="caution">
    <text evidence="3">The sequence shown here is derived from an EMBL/GenBank/DDBJ whole genome shotgun (WGS) entry which is preliminary data.</text>
</comment>
<keyword evidence="2" id="KW-0472">Membrane</keyword>
<name>A0A1R3GXS1_COCAP</name>
<accession>A0A1R3GXS1</accession>
<keyword evidence="2" id="KW-0812">Transmembrane</keyword>
<evidence type="ECO:0000256" key="1">
    <source>
        <dbReference type="SAM" id="MobiDB-lite"/>
    </source>
</evidence>
<dbReference type="STRING" id="210143.A0A1R3GXS1"/>
<keyword evidence="2" id="KW-1133">Transmembrane helix</keyword>
<reference evidence="3 4" key="1">
    <citation type="submission" date="2013-09" db="EMBL/GenBank/DDBJ databases">
        <title>Corchorus capsularis genome sequencing.</title>
        <authorList>
            <person name="Alam M."/>
            <person name="Haque M.S."/>
            <person name="Islam M.S."/>
            <person name="Emdad E.M."/>
            <person name="Islam M.M."/>
            <person name="Ahmed B."/>
            <person name="Halim A."/>
            <person name="Hossen Q.M.M."/>
            <person name="Hossain M.Z."/>
            <person name="Ahmed R."/>
            <person name="Khan M.M."/>
            <person name="Islam R."/>
            <person name="Rashid M.M."/>
            <person name="Khan S.A."/>
            <person name="Rahman M.S."/>
            <person name="Alam M."/>
        </authorList>
    </citation>
    <scope>NUCLEOTIDE SEQUENCE [LARGE SCALE GENOMIC DNA]</scope>
    <source>
        <strain evidence="4">cv. CVL-1</strain>
        <tissue evidence="3">Whole seedling</tissue>
    </source>
</reference>
<gene>
    <name evidence="3" type="ORF">CCACVL1_22590</name>
</gene>
<protein>
    <submittedName>
        <fullName evidence="3">Uncharacterized protein</fullName>
    </submittedName>
</protein>
<feature type="compositionally biased region" description="Basic and acidic residues" evidence="1">
    <location>
        <begin position="22"/>
        <end position="41"/>
    </location>
</feature>
<dbReference type="AlphaFoldDB" id="A0A1R3GXS1"/>
<dbReference type="Gramene" id="OMO62883">
    <property type="protein sequence ID" value="OMO62883"/>
    <property type="gene ID" value="CCACVL1_22590"/>
</dbReference>
<feature type="region of interest" description="Disordered" evidence="1">
    <location>
        <begin position="1"/>
        <end position="41"/>
    </location>
</feature>
<feature type="transmembrane region" description="Helical" evidence="2">
    <location>
        <begin position="47"/>
        <end position="68"/>
    </location>
</feature>
<proteinExistence type="predicted"/>
<evidence type="ECO:0000313" key="3">
    <source>
        <dbReference type="EMBL" id="OMO62883.1"/>
    </source>
</evidence>
<dbReference type="EMBL" id="AWWV01013111">
    <property type="protein sequence ID" value="OMO62883.1"/>
    <property type="molecule type" value="Genomic_DNA"/>
</dbReference>
<keyword evidence="4" id="KW-1185">Reference proteome</keyword>
<dbReference type="OrthoDB" id="1016546at2759"/>
<organism evidence="3 4">
    <name type="scientific">Corchorus capsularis</name>
    <name type="common">Jute</name>
    <dbReference type="NCBI Taxonomy" id="210143"/>
    <lineage>
        <taxon>Eukaryota</taxon>
        <taxon>Viridiplantae</taxon>
        <taxon>Streptophyta</taxon>
        <taxon>Embryophyta</taxon>
        <taxon>Tracheophyta</taxon>
        <taxon>Spermatophyta</taxon>
        <taxon>Magnoliopsida</taxon>
        <taxon>eudicotyledons</taxon>
        <taxon>Gunneridae</taxon>
        <taxon>Pentapetalae</taxon>
        <taxon>rosids</taxon>
        <taxon>malvids</taxon>
        <taxon>Malvales</taxon>
        <taxon>Malvaceae</taxon>
        <taxon>Grewioideae</taxon>
        <taxon>Apeibeae</taxon>
        <taxon>Corchorus</taxon>
    </lineage>
</organism>
<evidence type="ECO:0000313" key="4">
    <source>
        <dbReference type="Proteomes" id="UP000188268"/>
    </source>
</evidence>
<evidence type="ECO:0000256" key="2">
    <source>
        <dbReference type="SAM" id="Phobius"/>
    </source>
</evidence>